<dbReference type="SUPFAM" id="SSF111331">
    <property type="entry name" value="NAD kinase/diacylglycerol kinase-like"/>
    <property type="match status" value="1"/>
</dbReference>
<organism evidence="2 3">
    <name type="scientific">Sphingomonas sediminicola</name>
    <dbReference type="NCBI Taxonomy" id="386874"/>
    <lineage>
        <taxon>Bacteria</taxon>
        <taxon>Pseudomonadati</taxon>
        <taxon>Pseudomonadota</taxon>
        <taxon>Alphaproteobacteria</taxon>
        <taxon>Sphingomonadales</taxon>
        <taxon>Sphingomonadaceae</taxon>
        <taxon>Sphingomonas</taxon>
    </lineage>
</organism>
<dbReference type="InterPro" id="IPR004363">
    <property type="entry name" value="Methylgl_synth"/>
</dbReference>
<dbReference type="Proteomes" id="UP000516105">
    <property type="component" value="Chromosome"/>
</dbReference>
<dbReference type="InterPro" id="IPR017438">
    <property type="entry name" value="ATP-NAD_kinase_N"/>
</dbReference>
<dbReference type="PROSITE" id="PS50146">
    <property type="entry name" value="DAGK"/>
    <property type="match status" value="1"/>
</dbReference>
<accession>A0ABX6TC27</accession>
<dbReference type="InterPro" id="IPR045540">
    <property type="entry name" value="YegS/DAGK_C"/>
</dbReference>
<evidence type="ECO:0000313" key="2">
    <source>
        <dbReference type="EMBL" id="QNP46298.1"/>
    </source>
</evidence>
<dbReference type="InterPro" id="IPR005218">
    <property type="entry name" value="Diacylglycerol/lipid_kinase"/>
</dbReference>
<protein>
    <submittedName>
        <fullName evidence="2">YegS/Rv2252/BmrU family lipid kinase</fullName>
    </submittedName>
</protein>
<dbReference type="Gene3D" id="2.60.200.40">
    <property type="match status" value="1"/>
</dbReference>
<dbReference type="PANTHER" id="PTHR30492">
    <property type="entry name" value="METHYLGLYOXAL SYNTHASE"/>
    <property type="match status" value="1"/>
</dbReference>
<dbReference type="GO" id="GO:0016301">
    <property type="term" value="F:kinase activity"/>
    <property type="evidence" value="ECO:0007669"/>
    <property type="project" value="UniProtKB-KW"/>
</dbReference>
<reference evidence="2 3" key="1">
    <citation type="submission" date="2020-08" db="EMBL/GenBank/DDBJ databases">
        <title>Genome sequence of Sphingomonas sediminicola KACC 15039T.</title>
        <authorList>
            <person name="Hyun D.-W."/>
            <person name="Bae J.-W."/>
        </authorList>
    </citation>
    <scope>NUCLEOTIDE SEQUENCE [LARGE SCALE GENOMIC DNA]</scope>
    <source>
        <strain evidence="2 3">KACC 15039</strain>
    </source>
</reference>
<proteinExistence type="predicted"/>
<sequence length="295" mass="31417">MGKSLPKQAILVVNAGSRKGADLFAEARDKLIAAGIELLAAKKCKTAKSMETEVKQALEKAPMVIVGGGDGSLSSFVDYFIGTDVVFALLPLGTANSFARTMGVPLDLDGAVDVIAKGEAREIDVGCINGDYFLNAAAMGLAPKVAESVPHGLKRTLGRLGYLIWAGWSAANFRAFRVKLEDGKRTVRMWATEVRIANGRFHGGIELIENADLKSGEIVVQVVTGRSVAKLGWSYFASAVKLKARHQTVREFVASEFTLSTKPRMKVSIDGEVGAETPLKISALPDGVTIAAPRD</sequence>
<evidence type="ECO:0000313" key="3">
    <source>
        <dbReference type="Proteomes" id="UP000516105"/>
    </source>
</evidence>
<name>A0ABX6TC27_9SPHN</name>
<dbReference type="EMBL" id="CP060782">
    <property type="protein sequence ID" value="QNP46298.1"/>
    <property type="molecule type" value="Genomic_DNA"/>
</dbReference>
<dbReference type="PANTHER" id="PTHR30492:SF0">
    <property type="entry name" value="METHYLGLYOXAL SYNTHASE"/>
    <property type="match status" value="1"/>
</dbReference>
<dbReference type="InterPro" id="IPR001206">
    <property type="entry name" value="Diacylglycerol_kinase_cat_dom"/>
</dbReference>
<dbReference type="Pfam" id="PF00781">
    <property type="entry name" value="DAGK_cat"/>
    <property type="match status" value="1"/>
</dbReference>
<gene>
    <name evidence="2" type="ORF">H9L14_03560</name>
</gene>
<dbReference type="SMART" id="SM00046">
    <property type="entry name" value="DAGKc"/>
    <property type="match status" value="1"/>
</dbReference>
<evidence type="ECO:0000259" key="1">
    <source>
        <dbReference type="PROSITE" id="PS50146"/>
    </source>
</evidence>
<dbReference type="RefSeq" id="WP_187709251.1">
    <property type="nucleotide sequence ID" value="NZ_CP060782.1"/>
</dbReference>
<feature type="domain" description="DAGKc" evidence="1">
    <location>
        <begin position="4"/>
        <end position="132"/>
    </location>
</feature>
<dbReference type="InterPro" id="IPR016064">
    <property type="entry name" value="NAD/diacylglycerol_kinase_sf"/>
</dbReference>
<dbReference type="Pfam" id="PF19279">
    <property type="entry name" value="YegS_C"/>
    <property type="match status" value="1"/>
</dbReference>
<keyword evidence="3" id="KW-1185">Reference proteome</keyword>
<keyword evidence="2" id="KW-0418">Kinase</keyword>
<dbReference type="NCBIfam" id="TIGR00147">
    <property type="entry name" value="YegS/Rv2252/BmrU family lipid kinase"/>
    <property type="match status" value="1"/>
</dbReference>
<dbReference type="Gene3D" id="3.40.50.10330">
    <property type="entry name" value="Probable inorganic polyphosphate/atp-NAD kinase, domain 1"/>
    <property type="match status" value="1"/>
</dbReference>
<keyword evidence="2" id="KW-0808">Transferase</keyword>